<dbReference type="SUPFAM" id="SSF47781">
    <property type="entry name" value="RuvA domain 2-like"/>
    <property type="match status" value="1"/>
</dbReference>
<sequence>MHEYFADLHIHVGRNEAGKWVKIPTSKNLTVRNILEEASTRKGMDIVGLVDALSPLVLSDLEQLKAEGLLTPLGGGGYRYRDLTVLLGAEIETVEAEGNLAHTLIYLPDLAVMQRFSEVMSRYIRNIHISSQNAHMPLARLVEIAASFEAVIIPAHVFTPYKSLYGSCADRLSHLLPERLMAKISAIELGLSADTYMADRIDELAPFTFVTNSDAHSLVKIAREYNVLRLQAPTWQECLFALARRDGRAVTGNYGLNPLLGKYHRSLCSVCGHLDLGGEFIVHGACPHCGSIKIIKGVFERIDEIAAYPAPQHPAHRPPYHYQIPLEFVPGLGRKLLEKLLDRFGSEMRILHKASLAELAAVVGERLALEIDKARTGQTTIVAGGGGYYGKLVKD</sequence>
<dbReference type="SUPFAM" id="SSF89550">
    <property type="entry name" value="PHP domain-like"/>
    <property type="match status" value="1"/>
</dbReference>
<accession>A0A1G7JJP2</accession>
<evidence type="ECO:0000313" key="2">
    <source>
        <dbReference type="Proteomes" id="UP000243333"/>
    </source>
</evidence>
<dbReference type="PANTHER" id="PTHR40084">
    <property type="entry name" value="PHOSPHOHYDROLASE, PHP FAMILY"/>
    <property type="match status" value="1"/>
</dbReference>
<dbReference type="RefSeq" id="WP_093688596.1">
    <property type="nucleotide sequence ID" value="NZ_FNBU01000005.1"/>
</dbReference>
<protein>
    <submittedName>
        <fullName evidence="1">TIGR00375 family protein</fullName>
    </submittedName>
</protein>
<dbReference type="InterPro" id="IPR010994">
    <property type="entry name" value="RuvA_2-like"/>
</dbReference>
<proteinExistence type="predicted"/>
<dbReference type="STRING" id="1123285.SAMN05660235_00951"/>
<dbReference type="Gene3D" id="3.20.20.140">
    <property type="entry name" value="Metal-dependent hydrolases"/>
    <property type="match status" value="1"/>
</dbReference>
<dbReference type="OrthoDB" id="9810135at2"/>
<keyword evidence="2" id="KW-1185">Reference proteome</keyword>
<dbReference type="EMBL" id="FNBU01000005">
    <property type="protein sequence ID" value="SDF25138.1"/>
    <property type="molecule type" value="Genomic_DNA"/>
</dbReference>
<reference evidence="2" key="1">
    <citation type="submission" date="2016-10" db="EMBL/GenBank/DDBJ databases">
        <authorList>
            <person name="Varghese N."/>
            <person name="Submissions S."/>
        </authorList>
    </citation>
    <scope>NUCLEOTIDE SEQUENCE [LARGE SCALE GENOMIC DNA]</scope>
    <source>
        <strain evidence="2">DSM 23256</strain>
    </source>
</reference>
<dbReference type="InterPro" id="IPR016195">
    <property type="entry name" value="Pol/histidinol_Pase-like"/>
</dbReference>
<gene>
    <name evidence="1" type="ORF">SAMN05660235_00951</name>
</gene>
<name>A0A1G7JJP2_9FIRM</name>
<dbReference type="CDD" id="cd19067">
    <property type="entry name" value="PfuEndoQ-like"/>
    <property type="match status" value="1"/>
</dbReference>
<evidence type="ECO:0000313" key="1">
    <source>
        <dbReference type="EMBL" id="SDF25138.1"/>
    </source>
</evidence>
<organism evidence="1 2">
    <name type="scientific">Sporolituus thermophilus DSM 23256</name>
    <dbReference type="NCBI Taxonomy" id="1123285"/>
    <lineage>
        <taxon>Bacteria</taxon>
        <taxon>Bacillati</taxon>
        <taxon>Bacillota</taxon>
        <taxon>Negativicutes</taxon>
        <taxon>Selenomonadales</taxon>
        <taxon>Sporomusaceae</taxon>
        <taxon>Sporolituus</taxon>
    </lineage>
</organism>
<dbReference type="Gene3D" id="1.10.150.20">
    <property type="entry name" value="5' to 3' exonuclease, C-terminal subdomain"/>
    <property type="match status" value="1"/>
</dbReference>
<dbReference type="Proteomes" id="UP000243333">
    <property type="component" value="Unassembled WGS sequence"/>
</dbReference>
<dbReference type="PANTHER" id="PTHR40084:SF1">
    <property type="entry name" value="PHOSPHOTRANSFERASE"/>
    <property type="match status" value="1"/>
</dbReference>
<dbReference type="AlphaFoldDB" id="A0A1G7JJP2"/>